<dbReference type="InterPro" id="IPR008966">
    <property type="entry name" value="Adhesion_dom_sf"/>
</dbReference>
<reference evidence="6 7" key="1">
    <citation type="submission" date="2024-09" db="EMBL/GenBank/DDBJ databases">
        <authorList>
            <person name="Sun Q."/>
            <person name="Mori K."/>
        </authorList>
    </citation>
    <scope>NUCLEOTIDE SEQUENCE [LARGE SCALE GENOMIC DNA]</scope>
    <source>
        <strain evidence="6 7">CCM 8626</strain>
    </source>
</reference>
<dbReference type="SUPFAM" id="SSF49401">
    <property type="entry name" value="Bacterial adhesins"/>
    <property type="match status" value="1"/>
</dbReference>
<dbReference type="Pfam" id="PF16970">
    <property type="entry name" value="FimA"/>
    <property type="match status" value="1"/>
</dbReference>
<feature type="chain" id="PRO_5046358573" evidence="5">
    <location>
        <begin position="23"/>
        <end position="181"/>
    </location>
</feature>
<evidence type="ECO:0000256" key="5">
    <source>
        <dbReference type="SAM" id="SignalP"/>
    </source>
</evidence>
<dbReference type="InterPro" id="IPR039458">
    <property type="entry name" value="FimA-like"/>
</dbReference>
<dbReference type="EMBL" id="JBHLXG010000004">
    <property type="protein sequence ID" value="MFC0226152.1"/>
    <property type="molecule type" value="Genomic_DNA"/>
</dbReference>
<proteinExistence type="inferred from homology"/>
<comment type="caution">
    <text evidence="6">The sequence shown here is derived from an EMBL/GenBank/DDBJ whole genome shotgun (WGS) entry which is preliminary data.</text>
</comment>
<gene>
    <name evidence="6" type="ORF">ACFFJ3_06495</name>
</gene>
<keyword evidence="7" id="KW-1185">Reference proteome</keyword>
<name>A0ABV6EAY9_9GAMM</name>
<dbReference type="RefSeq" id="WP_380673845.1">
    <property type="nucleotide sequence ID" value="NZ_CP173186.1"/>
</dbReference>
<dbReference type="Proteomes" id="UP001589792">
    <property type="component" value="Unassembled WGS sequence"/>
</dbReference>
<keyword evidence="3 5" id="KW-0732">Signal</keyword>
<feature type="signal peptide" evidence="5">
    <location>
        <begin position="1"/>
        <end position="22"/>
    </location>
</feature>
<dbReference type="PANTHER" id="PTHR33420:SF3">
    <property type="entry name" value="FIMBRIAL SUBUNIT ELFA"/>
    <property type="match status" value="1"/>
</dbReference>
<evidence type="ECO:0000256" key="2">
    <source>
        <dbReference type="ARBA" id="ARBA00006671"/>
    </source>
</evidence>
<dbReference type="InterPro" id="IPR036937">
    <property type="entry name" value="Adhesion_dom_fimbrial_sf"/>
</dbReference>
<dbReference type="Gene3D" id="2.60.40.1090">
    <property type="entry name" value="Fimbrial-type adhesion domain"/>
    <property type="match status" value="1"/>
</dbReference>
<evidence type="ECO:0000256" key="3">
    <source>
        <dbReference type="ARBA" id="ARBA00022729"/>
    </source>
</evidence>
<evidence type="ECO:0000256" key="1">
    <source>
        <dbReference type="ARBA" id="ARBA00004561"/>
    </source>
</evidence>
<sequence length="181" mass="18127">MKKLALVASLVAACGSTGLAQAASTGTITFNGELTASTCNVIVDGQNANATVTLPTVGINQLTSAAQTAGRTGFVMALTGCTGTLKTASAFFEAGASVDTVTGRLKNMTGTAGNVGLQLRDGSNASQAVIQAGNQNQRANTAYLSVASGSANLPYAVEYYANGPTTAGTVISSVVYSIQYK</sequence>
<evidence type="ECO:0000313" key="7">
    <source>
        <dbReference type="Proteomes" id="UP001589792"/>
    </source>
</evidence>
<accession>A0ABV6EAY9</accession>
<protein>
    <submittedName>
        <fullName evidence="6">Fimbrial protein</fullName>
    </submittedName>
</protein>
<organism evidence="6 7">
    <name type="scientific">Serratia aquatilis</name>
    <dbReference type="NCBI Taxonomy" id="1737515"/>
    <lineage>
        <taxon>Bacteria</taxon>
        <taxon>Pseudomonadati</taxon>
        <taxon>Pseudomonadota</taxon>
        <taxon>Gammaproteobacteria</taxon>
        <taxon>Enterobacterales</taxon>
        <taxon>Yersiniaceae</taxon>
        <taxon>Serratia</taxon>
    </lineage>
</organism>
<evidence type="ECO:0000313" key="6">
    <source>
        <dbReference type="EMBL" id="MFC0226152.1"/>
    </source>
</evidence>
<keyword evidence="4" id="KW-0281">Fimbrium</keyword>
<comment type="subcellular location">
    <subcellularLocation>
        <location evidence="1">Fimbrium</location>
    </subcellularLocation>
</comment>
<evidence type="ECO:0000256" key="4">
    <source>
        <dbReference type="ARBA" id="ARBA00023263"/>
    </source>
</evidence>
<comment type="similarity">
    <text evidence="2">Belongs to the fimbrial protein family.</text>
</comment>
<dbReference type="PANTHER" id="PTHR33420">
    <property type="entry name" value="FIMBRIAL SUBUNIT ELFA-RELATED"/>
    <property type="match status" value="1"/>
</dbReference>
<dbReference type="InterPro" id="IPR050263">
    <property type="entry name" value="Bact_Fimbrial_Adh_Pro"/>
</dbReference>